<accession>A0ABM9KDQ9</accession>
<protein>
    <submittedName>
        <fullName evidence="1">Uncharacterized protein</fullName>
    </submittedName>
</protein>
<keyword evidence="2" id="KW-1185">Reference proteome</keyword>
<evidence type="ECO:0000313" key="2">
    <source>
        <dbReference type="Proteomes" id="UP001189757"/>
    </source>
</evidence>
<evidence type="ECO:0000313" key="1">
    <source>
        <dbReference type="EMBL" id="CAJ0822896.1"/>
    </source>
</evidence>
<gene>
    <name evidence="1" type="ORF">LMG18101_05256</name>
</gene>
<sequence>MENVWLKAWLSVAFRLPEDGVSVSVGAFSVIEYAWLPEKPLLSVALSVKLNVPPAVGVPDSVPVELSVKPTGRAPAVTAYVYGPLPPLALTAWLYAVAIAGLGSVAGATAMVGTDTVSAYVPVTAYGPLPELLSVAVTLKLTVPAVVGVPDSVAVPAFQLRPVGKLPLLTTKV</sequence>
<comment type="caution">
    <text evidence="1">The sequence shown here is derived from an EMBL/GenBank/DDBJ whole genome shotgun (WGS) entry which is preliminary data.</text>
</comment>
<proteinExistence type="predicted"/>
<dbReference type="EMBL" id="CATZLL010000033">
    <property type="protein sequence ID" value="CAJ0822896.1"/>
    <property type="molecule type" value="Genomic_DNA"/>
</dbReference>
<name>A0ABM9KDQ9_9RALS</name>
<reference evidence="1 2" key="1">
    <citation type="submission" date="2023-07" db="EMBL/GenBank/DDBJ databases">
        <authorList>
            <person name="Peeters C."/>
        </authorList>
    </citation>
    <scope>NUCLEOTIDE SEQUENCE [LARGE SCALE GENOMIC DNA]</scope>
    <source>
        <strain evidence="1 2">LMG 18101</strain>
    </source>
</reference>
<organism evidence="1 2">
    <name type="scientific">Ralstonia flaminis</name>
    <dbReference type="NCBI Taxonomy" id="3058597"/>
    <lineage>
        <taxon>Bacteria</taxon>
        <taxon>Pseudomonadati</taxon>
        <taxon>Pseudomonadota</taxon>
        <taxon>Betaproteobacteria</taxon>
        <taxon>Burkholderiales</taxon>
        <taxon>Burkholderiaceae</taxon>
        <taxon>Ralstonia</taxon>
    </lineage>
</organism>
<dbReference type="Proteomes" id="UP001189757">
    <property type="component" value="Unassembled WGS sequence"/>
</dbReference>